<dbReference type="InterPro" id="IPR006059">
    <property type="entry name" value="SBP"/>
</dbReference>
<name>A0A2T7TGF8_9ACTN</name>
<dbReference type="STRING" id="1440053.GCA_000718095_04341"/>
<evidence type="ECO:0000256" key="1">
    <source>
        <dbReference type="SAM" id="SignalP"/>
    </source>
</evidence>
<evidence type="ECO:0000313" key="3">
    <source>
        <dbReference type="Proteomes" id="UP000245992"/>
    </source>
</evidence>
<evidence type="ECO:0000313" key="2">
    <source>
        <dbReference type="EMBL" id="PVE14233.1"/>
    </source>
</evidence>
<dbReference type="Pfam" id="PF01547">
    <property type="entry name" value="SBP_bac_1"/>
    <property type="match status" value="1"/>
</dbReference>
<comment type="caution">
    <text evidence="2">The sequence shown here is derived from an EMBL/GenBank/DDBJ whole genome shotgun (WGS) entry which is preliminary data.</text>
</comment>
<keyword evidence="3" id="KW-1185">Reference proteome</keyword>
<sequence length="422" mass="44944">MRRRYLGMTAAIAAWGMTMALAGCGSSGGSGDVTLKLVAADYGTNSENSSEKYWSALATAFESKNPGIKVDVNVRPWKTVDSDVATMVEENRAPDIAQVGSYANYVKKGKLYTADEVLSVPTQANFLSQLAEAGKVNRLHYGLPFVASTRLLFYNKKLFDQAGLDAPKDWDDIQSNAEALKATGVTTPFALPLGSEEAQGETLMWLLSGGGGYTDTADGSYNIDSRQNIKTFQWLQKELVGKGLTGPVAPGKLDRAMAFKAFTSGQVGMLNGHPSLMAEAAKQGIKVGMVPLPGVNGTAKASMGVADWMMAFKQNGNRTAIGKFLDFVYDDQNVMSFAGQYDLLPVTYSANEAMAADPQYADLRKFLNALPTSELIPYGKNSWASVSESFKKNIGKAVEPGASPSNVLGGIARDAAAAEAAE</sequence>
<feature type="signal peptide" evidence="1">
    <location>
        <begin position="1"/>
        <end position="22"/>
    </location>
</feature>
<dbReference type="PANTHER" id="PTHR43649:SF30">
    <property type="entry name" value="ABC TRANSPORTER SUBSTRATE-BINDING PROTEIN"/>
    <property type="match status" value="1"/>
</dbReference>
<dbReference type="Gene3D" id="3.40.190.10">
    <property type="entry name" value="Periplasmic binding protein-like II"/>
    <property type="match status" value="1"/>
</dbReference>
<gene>
    <name evidence="2" type="ORF">Y717_00590</name>
</gene>
<reference evidence="2 3" key="1">
    <citation type="submission" date="2013-12" db="EMBL/GenBank/DDBJ databases">
        <title>Annotated genome of Streptomyces scopuliridis.</title>
        <authorList>
            <person name="Olson J.B."/>
        </authorList>
    </citation>
    <scope>NUCLEOTIDE SEQUENCE [LARGE SCALE GENOMIC DNA]</scope>
    <source>
        <strain evidence="2 3">RB72</strain>
    </source>
</reference>
<feature type="chain" id="PRO_5015774420" evidence="1">
    <location>
        <begin position="23"/>
        <end position="422"/>
    </location>
</feature>
<dbReference type="PANTHER" id="PTHR43649">
    <property type="entry name" value="ARABINOSE-BINDING PROTEIN-RELATED"/>
    <property type="match status" value="1"/>
</dbReference>
<accession>A0A2T7TGF8</accession>
<organism evidence="2 3">
    <name type="scientific">Streptomyces scopuliridis RB72</name>
    <dbReference type="NCBI Taxonomy" id="1440053"/>
    <lineage>
        <taxon>Bacteria</taxon>
        <taxon>Bacillati</taxon>
        <taxon>Actinomycetota</taxon>
        <taxon>Actinomycetes</taxon>
        <taxon>Kitasatosporales</taxon>
        <taxon>Streptomycetaceae</taxon>
        <taxon>Streptomyces</taxon>
    </lineage>
</organism>
<dbReference type="PROSITE" id="PS51257">
    <property type="entry name" value="PROKAR_LIPOPROTEIN"/>
    <property type="match status" value="1"/>
</dbReference>
<dbReference type="Proteomes" id="UP000245992">
    <property type="component" value="Unassembled WGS sequence"/>
</dbReference>
<dbReference type="AlphaFoldDB" id="A0A2T7TGF8"/>
<keyword evidence="1" id="KW-0732">Signal</keyword>
<proteinExistence type="predicted"/>
<dbReference type="InterPro" id="IPR050490">
    <property type="entry name" value="Bact_solute-bd_prot1"/>
</dbReference>
<dbReference type="SUPFAM" id="SSF53850">
    <property type="entry name" value="Periplasmic binding protein-like II"/>
    <property type="match status" value="1"/>
</dbReference>
<protein>
    <submittedName>
        <fullName evidence="2">ABC transporter substrate-binding protein</fullName>
    </submittedName>
</protein>
<dbReference type="EMBL" id="AZSP01000002">
    <property type="protein sequence ID" value="PVE14233.1"/>
    <property type="molecule type" value="Genomic_DNA"/>
</dbReference>